<dbReference type="Gene3D" id="3.30.160.60">
    <property type="entry name" value="Classic Zinc Finger"/>
    <property type="match status" value="2"/>
</dbReference>
<proteinExistence type="predicted"/>
<keyword evidence="4" id="KW-1185">Reference proteome</keyword>
<feature type="compositionally biased region" description="Basic and acidic residues" evidence="1">
    <location>
        <begin position="275"/>
        <end position="285"/>
    </location>
</feature>
<feature type="domain" description="U1-type" evidence="2">
    <location>
        <begin position="143"/>
        <end position="177"/>
    </location>
</feature>
<dbReference type="InterPro" id="IPR036236">
    <property type="entry name" value="Znf_C2H2_sf"/>
</dbReference>
<accession>A0A811MPM4</accession>
<feature type="region of interest" description="Disordered" evidence="1">
    <location>
        <begin position="344"/>
        <end position="363"/>
    </location>
</feature>
<dbReference type="Pfam" id="PF12874">
    <property type="entry name" value="zf-met"/>
    <property type="match status" value="2"/>
</dbReference>
<dbReference type="OrthoDB" id="768076at2759"/>
<dbReference type="GO" id="GO:0008270">
    <property type="term" value="F:zinc ion binding"/>
    <property type="evidence" value="ECO:0007669"/>
    <property type="project" value="InterPro"/>
</dbReference>
<dbReference type="SUPFAM" id="SSF57667">
    <property type="entry name" value="beta-beta-alpha zinc fingers"/>
    <property type="match status" value="2"/>
</dbReference>
<dbReference type="AlphaFoldDB" id="A0A811MPM4"/>
<sequence>MASHRRHPRRSPFSGRRALIEEEVERLIERRPVLHARWPIHAANAAAPDAGGHASKLPATGFVWVVVGVRPRRLPGFGQLMLPNEARTRPLPPPKPRHQLQLREIAPSESSEVLSSEMKVSGVKRKADASSATTKPTKLQTAARDWSCALCQVSATSEAGLNQHLEGKKHKAKLVQCGAIKVNDTNKSGLQVTTGNNNGAGPNDAPKKIHILVDGEMHQVVQKSNYVWCERCRVSCTNAAAMADHLRGKKHSLLNKVWTSIKAVRMNKEVKEDSAATCETERKVTENGSTGIPEEHKEEDTYMTSEFSGDGSFEIPMEMKETTDMAEVDANSHNVIPVEIKKEDTDTASEVNGNCAGGTKQEGTDVDAVMDSEKHTESFQVVAIHCV</sequence>
<feature type="domain" description="U1-type" evidence="2">
    <location>
        <begin position="224"/>
        <end position="257"/>
    </location>
</feature>
<organism evidence="3 4">
    <name type="scientific">Miscanthus lutarioriparius</name>
    <dbReference type="NCBI Taxonomy" id="422564"/>
    <lineage>
        <taxon>Eukaryota</taxon>
        <taxon>Viridiplantae</taxon>
        <taxon>Streptophyta</taxon>
        <taxon>Embryophyta</taxon>
        <taxon>Tracheophyta</taxon>
        <taxon>Spermatophyta</taxon>
        <taxon>Magnoliopsida</taxon>
        <taxon>Liliopsida</taxon>
        <taxon>Poales</taxon>
        <taxon>Poaceae</taxon>
        <taxon>PACMAD clade</taxon>
        <taxon>Panicoideae</taxon>
        <taxon>Andropogonodae</taxon>
        <taxon>Andropogoneae</taxon>
        <taxon>Saccharinae</taxon>
        <taxon>Miscanthus</taxon>
    </lineage>
</organism>
<evidence type="ECO:0000313" key="3">
    <source>
        <dbReference type="EMBL" id="CAD6213003.1"/>
    </source>
</evidence>
<comment type="caution">
    <text evidence="3">The sequence shown here is derived from an EMBL/GenBank/DDBJ whole genome shotgun (WGS) entry which is preliminary data.</text>
</comment>
<dbReference type="PANTHER" id="PTHR47487">
    <property type="entry name" value="OS06G0651300 PROTEIN-RELATED"/>
    <property type="match status" value="1"/>
</dbReference>
<dbReference type="EMBL" id="CAJGYO010000002">
    <property type="protein sequence ID" value="CAD6213003.1"/>
    <property type="molecule type" value="Genomic_DNA"/>
</dbReference>
<name>A0A811MPM4_9POAL</name>
<protein>
    <recommendedName>
        <fullName evidence="2">U1-type domain-containing protein</fullName>
    </recommendedName>
</protein>
<evidence type="ECO:0000256" key="1">
    <source>
        <dbReference type="SAM" id="MobiDB-lite"/>
    </source>
</evidence>
<reference evidence="3" key="1">
    <citation type="submission" date="2020-10" db="EMBL/GenBank/DDBJ databases">
        <authorList>
            <person name="Han B."/>
            <person name="Lu T."/>
            <person name="Zhao Q."/>
            <person name="Huang X."/>
            <person name="Zhao Y."/>
        </authorList>
    </citation>
    <scope>NUCLEOTIDE SEQUENCE</scope>
</reference>
<dbReference type="InterPro" id="IPR003604">
    <property type="entry name" value="Matrin/U1-like-C_Znf_C2H2"/>
</dbReference>
<dbReference type="InterPro" id="IPR013087">
    <property type="entry name" value="Znf_C2H2_type"/>
</dbReference>
<evidence type="ECO:0000259" key="2">
    <source>
        <dbReference type="SMART" id="SM00451"/>
    </source>
</evidence>
<dbReference type="Proteomes" id="UP000604825">
    <property type="component" value="Unassembled WGS sequence"/>
</dbReference>
<dbReference type="GO" id="GO:0003676">
    <property type="term" value="F:nucleic acid binding"/>
    <property type="evidence" value="ECO:0007669"/>
    <property type="project" value="InterPro"/>
</dbReference>
<dbReference type="PANTHER" id="PTHR47487:SF8">
    <property type="entry name" value="OS08G0270900 PROTEIN"/>
    <property type="match status" value="1"/>
</dbReference>
<gene>
    <name evidence="3" type="ORF">NCGR_LOCUS8718</name>
</gene>
<evidence type="ECO:0000313" key="4">
    <source>
        <dbReference type="Proteomes" id="UP000604825"/>
    </source>
</evidence>
<dbReference type="SMART" id="SM00451">
    <property type="entry name" value="ZnF_U1"/>
    <property type="match status" value="2"/>
</dbReference>
<feature type="region of interest" description="Disordered" evidence="1">
    <location>
        <begin position="275"/>
        <end position="305"/>
    </location>
</feature>